<protein>
    <submittedName>
        <fullName evidence="6">Sugar ABC transporter ATP-binding protein</fullName>
    </submittedName>
</protein>
<dbReference type="InterPro" id="IPR017871">
    <property type="entry name" value="ABC_transporter-like_CS"/>
</dbReference>
<dbReference type="PANTHER" id="PTHR43790:SF9">
    <property type="entry name" value="GALACTOFURANOSE TRANSPORTER ATP-BINDING PROTEIN YTFR"/>
    <property type="match status" value="1"/>
</dbReference>
<organism evidence="6 7">
    <name type="scientific">Alicyclobacillus mengziensis</name>
    <dbReference type="NCBI Taxonomy" id="2931921"/>
    <lineage>
        <taxon>Bacteria</taxon>
        <taxon>Bacillati</taxon>
        <taxon>Bacillota</taxon>
        <taxon>Bacilli</taxon>
        <taxon>Bacillales</taxon>
        <taxon>Alicyclobacillaceae</taxon>
        <taxon>Alicyclobacillus</taxon>
    </lineage>
</organism>
<evidence type="ECO:0000313" key="7">
    <source>
        <dbReference type="Proteomes" id="UP000663505"/>
    </source>
</evidence>
<dbReference type="InterPro" id="IPR027417">
    <property type="entry name" value="P-loop_NTPase"/>
</dbReference>
<dbReference type="PROSITE" id="PS00211">
    <property type="entry name" value="ABC_TRANSPORTER_1"/>
    <property type="match status" value="1"/>
</dbReference>
<dbReference type="KEGG" id="afx:JZ786_23505"/>
<dbReference type="CDD" id="cd03215">
    <property type="entry name" value="ABC_Carb_Monos_II"/>
    <property type="match status" value="1"/>
</dbReference>
<dbReference type="Proteomes" id="UP000663505">
    <property type="component" value="Chromosome"/>
</dbReference>
<evidence type="ECO:0000256" key="4">
    <source>
        <dbReference type="ARBA" id="ARBA00022840"/>
    </source>
</evidence>
<evidence type="ECO:0000256" key="3">
    <source>
        <dbReference type="ARBA" id="ARBA00022741"/>
    </source>
</evidence>
<keyword evidence="3" id="KW-0547">Nucleotide-binding</keyword>
<dbReference type="Pfam" id="PF00005">
    <property type="entry name" value="ABC_tran"/>
    <property type="match status" value="2"/>
</dbReference>
<evidence type="ECO:0000256" key="2">
    <source>
        <dbReference type="ARBA" id="ARBA00022737"/>
    </source>
</evidence>
<dbReference type="PROSITE" id="PS50893">
    <property type="entry name" value="ABC_TRANSPORTER_2"/>
    <property type="match status" value="2"/>
</dbReference>
<dbReference type="InterPro" id="IPR003593">
    <property type="entry name" value="AAA+_ATPase"/>
</dbReference>
<keyword evidence="7" id="KW-1185">Reference proteome</keyword>
<feature type="domain" description="ABC transporter" evidence="5">
    <location>
        <begin position="269"/>
        <end position="511"/>
    </location>
</feature>
<dbReference type="SMART" id="SM00382">
    <property type="entry name" value="AAA"/>
    <property type="match status" value="2"/>
</dbReference>
<keyword evidence="4 6" id="KW-0067">ATP-binding</keyword>
<dbReference type="InterPro" id="IPR003439">
    <property type="entry name" value="ABC_transporter-like_ATP-bd"/>
</dbReference>
<dbReference type="EMBL" id="CP071182">
    <property type="protein sequence ID" value="QSO47317.1"/>
    <property type="molecule type" value="Genomic_DNA"/>
</dbReference>
<reference evidence="6 7" key="1">
    <citation type="submission" date="2021-02" db="EMBL/GenBank/DDBJ databases">
        <title>Alicyclobacillus curvatus sp. nov. and Alicyclobacillus mengziensis sp. nov., two acidophilic bacteria isolated from acid mine drainage.</title>
        <authorList>
            <person name="Huang Y."/>
        </authorList>
    </citation>
    <scope>NUCLEOTIDE SEQUENCE [LARGE SCALE GENOMIC DNA]</scope>
    <source>
        <strain evidence="6 7">S30H14</strain>
    </source>
</reference>
<dbReference type="SUPFAM" id="SSF52540">
    <property type="entry name" value="P-loop containing nucleoside triphosphate hydrolases"/>
    <property type="match status" value="2"/>
</dbReference>
<evidence type="ECO:0000313" key="6">
    <source>
        <dbReference type="EMBL" id="QSO47317.1"/>
    </source>
</evidence>
<evidence type="ECO:0000259" key="5">
    <source>
        <dbReference type="PROSITE" id="PS50893"/>
    </source>
</evidence>
<dbReference type="InterPro" id="IPR050107">
    <property type="entry name" value="ABC_carbohydrate_import_ATPase"/>
</dbReference>
<evidence type="ECO:0000256" key="1">
    <source>
        <dbReference type="ARBA" id="ARBA00022448"/>
    </source>
</evidence>
<dbReference type="Gene3D" id="3.40.50.300">
    <property type="entry name" value="P-loop containing nucleotide triphosphate hydrolases"/>
    <property type="match status" value="2"/>
</dbReference>
<gene>
    <name evidence="6" type="ORF">JZ786_23505</name>
</gene>
<keyword evidence="2" id="KW-0677">Repeat</keyword>
<name>A0A9X7VYT6_9BACL</name>
<proteinExistence type="predicted"/>
<dbReference type="CDD" id="cd03216">
    <property type="entry name" value="ABC_Carb_Monos_I"/>
    <property type="match status" value="1"/>
</dbReference>
<dbReference type="GO" id="GO:0016887">
    <property type="term" value="F:ATP hydrolysis activity"/>
    <property type="evidence" value="ECO:0007669"/>
    <property type="project" value="InterPro"/>
</dbReference>
<dbReference type="AlphaFoldDB" id="A0A9X7VYT6"/>
<accession>A0A9X7VYT6</accession>
<dbReference type="RefSeq" id="WP_206656672.1">
    <property type="nucleotide sequence ID" value="NZ_CP071182.1"/>
</dbReference>
<sequence>MSEMRVSGLYKSYNANVVLKGINLTFSSGEIHALVGHNGAGKSTLLRMLAGVERPDTGEILMDDQSLKFFSPSDAYNHGIACVYQELRIIDHLTAADNMFLGQEPRHGLFLNRTAMWKAASTILNKYGLNIPPDIKVGRLSHAQKQLLEIISALQRDAKFLFLDEPTTSLEYHQIDLFLATIRRIADEQNVGIILVTHKLNEVYTVSDNIHVLCDGELVLSGRTSETPRADVIRYVVGNTNTAGVTETHDTLDLAMSDEVDTIQQTEDRQEKPILEVKNLTTKVVNDISVTVRPGQIIGIYGLVGAGRTEFLRALYGLDKVTAGEIRIDGKLFVPKDPRRAIAHGIAFLTEDRRVNGFVPQLDCIANAVLPVYARYSKAGFVRQRKLRRVVQEELQGLQVRGDIHRPMKFLSGGNQQKILFARASLQEPAILLLDEPTKGIDIGIKDEIYQIIRRWAETKRAGIIVVSTEEEEILKVSDDVMVFTGGSCRTGLIPTKNVSATDLRNLAVGEVLSS</sequence>
<keyword evidence="1" id="KW-0813">Transport</keyword>
<dbReference type="GO" id="GO:0005524">
    <property type="term" value="F:ATP binding"/>
    <property type="evidence" value="ECO:0007669"/>
    <property type="project" value="UniProtKB-KW"/>
</dbReference>
<dbReference type="PANTHER" id="PTHR43790">
    <property type="entry name" value="CARBOHYDRATE TRANSPORT ATP-BINDING PROTEIN MG119-RELATED"/>
    <property type="match status" value="1"/>
</dbReference>
<feature type="domain" description="ABC transporter" evidence="5">
    <location>
        <begin position="4"/>
        <end position="240"/>
    </location>
</feature>